<dbReference type="Proteomes" id="UP000664169">
    <property type="component" value="Unassembled WGS sequence"/>
</dbReference>
<protein>
    <submittedName>
        <fullName evidence="1">Uncharacterized protein</fullName>
    </submittedName>
</protein>
<keyword evidence="2" id="KW-1185">Reference proteome</keyword>
<evidence type="ECO:0000313" key="1">
    <source>
        <dbReference type="EMBL" id="CAF9903086.1"/>
    </source>
</evidence>
<organism evidence="1 2">
    <name type="scientific">Gomphillus americanus</name>
    <dbReference type="NCBI Taxonomy" id="1940652"/>
    <lineage>
        <taxon>Eukaryota</taxon>
        <taxon>Fungi</taxon>
        <taxon>Dikarya</taxon>
        <taxon>Ascomycota</taxon>
        <taxon>Pezizomycotina</taxon>
        <taxon>Lecanoromycetes</taxon>
        <taxon>OSLEUM clade</taxon>
        <taxon>Ostropomycetidae</taxon>
        <taxon>Ostropales</taxon>
        <taxon>Graphidaceae</taxon>
        <taxon>Gomphilloideae</taxon>
        <taxon>Gomphillus</taxon>
    </lineage>
</organism>
<sequence>MALVRSSALSPELRLAQAISNFEAQLSIEQKAELSRYKPQNAPSIDDVMRLTAEIDRHSIGRIVEARRCYGPRMTNFLQGVQQFAKVADIAVGGSQVPAASGAWAVVRFLLLVRKGSSIAIVLALIIIQAGCQGTNPYVDKLSELFMTLGRTAPRYQEMAVLYPRSQHLQNALYEYYIVVIDMCCEIIKLSKSTIARYWTTFSQESYTQRLDRYASNIMNEVHLEMLVL</sequence>
<comment type="caution">
    <text evidence="1">The sequence shown here is derived from an EMBL/GenBank/DDBJ whole genome shotgun (WGS) entry which is preliminary data.</text>
</comment>
<reference evidence="1" key="1">
    <citation type="submission" date="2021-03" db="EMBL/GenBank/DDBJ databases">
        <authorList>
            <person name="Tagirdzhanova G."/>
        </authorList>
    </citation>
    <scope>NUCLEOTIDE SEQUENCE</scope>
</reference>
<name>A0A8H3E9W4_9LECA</name>
<accession>A0A8H3E9W4</accession>
<gene>
    <name evidence="1" type="ORF">GOMPHAMPRED_000087</name>
</gene>
<evidence type="ECO:0000313" key="2">
    <source>
        <dbReference type="Proteomes" id="UP000664169"/>
    </source>
</evidence>
<proteinExistence type="predicted"/>
<dbReference type="EMBL" id="CAJPDQ010000001">
    <property type="protein sequence ID" value="CAF9903086.1"/>
    <property type="molecule type" value="Genomic_DNA"/>
</dbReference>
<dbReference type="AlphaFoldDB" id="A0A8H3E9W4"/>
<dbReference type="OrthoDB" id="7464126at2759"/>